<dbReference type="Proteomes" id="UP000070501">
    <property type="component" value="Unassembled WGS sequence"/>
</dbReference>
<feature type="transmembrane region" description="Helical" evidence="1">
    <location>
        <begin position="36"/>
        <end position="55"/>
    </location>
</feature>
<accession>A0A136J8K5</accession>
<organism evidence="2 3">
    <name type="scientific">Microdochium bolleyi</name>
    <dbReference type="NCBI Taxonomy" id="196109"/>
    <lineage>
        <taxon>Eukaryota</taxon>
        <taxon>Fungi</taxon>
        <taxon>Dikarya</taxon>
        <taxon>Ascomycota</taxon>
        <taxon>Pezizomycotina</taxon>
        <taxon>Sordariomycetes</taxon>
        <taxon>Xylariomycetidae</taxon>
        <taxon>Xylariales</taxon>
        <taxon>Microdochiaceae</taxon>
        <taxon>Microdochium</taxon>
    </lineage>
</organism>
<sequence>MYCRLIWPGHSNGGRGGRHRGNQYMRARLIYDFRNIYLPMMGVVLVYTNIQLVICNGRGKH</sequence>
<keyword evidence="1" id="KW-0812">Transmembrane</keyword>
<dbReference type="AlphaFoldDB" id="A0A136J8K5"/>
<name>A0A136J8K5_9PEZI</name>
<keyword evidence="3" id="KW-1185">Reference proteome</keyword>
<evidence type="ECO:0000256" key="1">
    <source>
        <dbReference type="SAM" id="Phobius"/>
    </source>
</evidence>
<gene>
    <name evidence="2" type="ORF">Micbo1qcDRAFT_161487</name>
</gene>
<keyword evidence="1" id="KW-1133">Transmembrane helix</keyword>
<evidence type="ECO:0000313" key="3">
    <source>
        <dbReference type="Proteomes" id="UP000070501"/>
    </source>
</evidence>
<protein>
    <submittedName>
        <fullName evidence="2">Uncharacterized protein</fullName>
    </submittedName>
</protein>
<dbReference type="EMBL" id="KQ964248">
    <property type="protein sequence ID" value="KXJ93474.1"/>
    <property type="molecule type" value="Genomic_DNA"/>
</dbReference>
<proteinExistence type="predicted"/>
<dbReference type="InParanoid" id="A0A136J8K5"/>
<reference evidence="3" key="1">
    <citation type="submission" date="2016-02" db="EMBL/GenBank/DDBJ databases">
        <title>Draft genome sequence of Microdochium bolleyi, a fungal endophyte of beachgrass.</title>
        <authorList>
            <consortium name="DOE Joint Genome Institute"/>
            <person name="David A.S."/>
            <person name="May G."/>
            <person name="Haridas S."/>
            <person name="Lim J."/>
            <person name="Wang M."/>
            <person name="Labutti K."/>
            <person name="Lipzen A."/>
            <person name="Barry K."/>
            <person name="Grigoriev I.V."/>
        </authorList>
    </citation>
    <scope>NUCLEOTIDE SEQUENCE [LARGE SCALE GENOMIC DNA]</scope>
    <source>
        <strain evidence="3">J235TASD1</strain>
    </source>
</reference>
<evidence type="ECO:0000313" key="2">
    <source>
        <dbReference type="EMBL" id="KXJ93474.1"/>
    </source>
</evidence>
<keyword evidence="1" id="KW-0472">Membrane</keyword>